<dbReference type="PANTHER" id="PTHR46268">
    <property type="entry name" value="STRESS RESPONSE PROTEIN NHAX"/>
    <property type="match status" value="1"/>
</dbReference>
<dbReference type="InterPro" id="IPR006016">
    <property type="entry name" value="UspA"/>
</dbReference>
<dbReference type="RefSeq" id="WP_136693740.1">
    <property type="nucleotide sequence ID" value="NZ_SSHH01000002.1"/>
</dbReference>
<dbReference type="Proteomes" id="UP000309389">
    <property type="component" value="Unassembled WGS sequence"/>
</dbReference>
<dbReference type="InterPro" id="IPR006015">
    <property type="entry name" value="Universal_stress_UspA"/>
</dbReference>
<dbReference type="AlphaFoldDB" id="A0A4T3F0X1"/>
<proteinExistence type="inferred from homology"/>
<dbReference type="PANTHER" id="PTHR46268:SF6">
    <property type="entry name" value="UNIVERSAL STRESS PROTEIN UP12"/>
    <property type="match status" value="1"/>
</dbReference>
<sequence>MYSRILIPVDLDEPSSWGKAVPVAQAMAASFGASITLCTVVPDSVARMEAQWSSLSYKALVDKAAARLLLLAGELGAEDAATEVGMGSIPGGILDIADQIDADLIVLSSHRPEMKDWLLGANAARVARHAKCSVLIVRD</sequence>
<dbReference type="Gene3D" id="3.40.50.620">
    <property type="entry name" value="HUPs"/>
    <property type="match status" value="1"/>
</dbReference>
<organism evidence="3 4">
    <name type="scientific">Alteraurantiacibacter aquimixticola</name>
    <dbReference type="NCBI Taxonomy" id="2489173"/>
    <lineage>
        <taxon>Bacteria</taxon>
        <taxon>Pseudomonadati</taxon>
        <taxon>Pseudomonadota</taxon>
        <taxon>Alphaproteobacteria</taxon>
        <taxon>Sphingomonadales</taxon>
        <taxon>Erythrobacteraceae</taxon>
        <taxon>Alteraurantiacibacter</taxon>
    </lineage>
</organism>
<comment type="caution">
    <text evidence="3">The sequence shown here is derived from an EMBL/GenBank/DDBJ whole genome shotgun (WGS) entry which is preliminary data.</text>
</comment>
<dbReference type="Pfam" id="PF00582">
    <property type="entry name" value="Usp"/>
    <property type="match status" value="1"/>
</dbReference>
<evidence type="ECO:0000256" key="1">
    <source>
        <dbReference type="ARBA" id="ARBA00008791"/>
    </source>
</evidence>
<dbReference type="PRINTS" id="PR01438">
    <property type="entry name" value="UNVRSLSTRESS"/>
</dbReference>
<dbReference type="SUPFAM" id="SSF52402">
    <property type="entry name" value="Adenine nucleotide alpha hydrolases-like"/>
    <property type="match status" value="1"/>
</dbReference>
<evidence type="ECO:0000313" key="4">
    <source>
        <dbReference type="Proteomes" id="UP000309389"/>
    </source>
</evidence>
<comment type="similarity">
    <text evidence="1">Belongs to the universal stress protein A family.</text>
</comment>
<evidence type="ECO:0000259" key="2">
    <source>
        <dbReference type="Pfam" id="PF00582"/>
    </source>
</evidence>
<name>A0A4T3F0X1_9SPHN</name>
<dbReference type="OrthoDB" id="9792500at2"/>
<evidence type="ECO:0000313" key="3">
    <source>
        <dbReference type="EMBL" id="TIX50721.1"/>
    </source>
</evidence>
<dbReference type="InterPro" id="IPR014729">
    <property type="entry name" value="Rossmann-like_a/b/a_fold"/>
</dbReference>
<gene>
    <name evidence="3" type="ORF">E5222_10765</name>
</gene>
<dbReference type="EMBL" id="SSHH01000002">
    <property type="protein sequence ID" value="TIX50721.1"/>
    <property type="molecule type" value="Genomic_DNA"/>
</dbReference>
<feature type="domain" description="UspA" evidence="2">
    <location>
        <begin position="1"/>
        <end position="138"/>
    </location>
</feature>
<keyword evidence="4" id="KW-1185">Reference proteome</keyword>
<reference evidence="3 4" key="1">
    <citation type="submission" date="2019-04" db="EMBL/GenBank/DDBJ databases">
        <title>Altererythrobacter aquimixticola sp. nov., isolated from sediment of junction between the ocean and a freshwater spring.</title>
        <authorList>
            <person name="Yoon J.-H."/>
        </authorList>
    </citation>
    <scope>NUCLEOTIDE SEQUENCE [LARGE SCALE GENOMIC DNA]</scope>
    <source>
        <strain evidence="3 4">SSKS-13</strain>
    </source>
</reference>
<accession>A0A4T3F0X1</accession>
<dbReference type="CDD" id="cd00293">
    <property type="entry name" value="USP-like"/>
    <property type="match status" value="1"/>
</dbReference>
<protein>
    <submittedName>
        <fullName evidence="3">Universal stress protein</fullName>
    </submittedName>
</protein>